<proteinExistence type="predicted"/>
<feature type="domain" description="Stress-response A/B barrel" evidence="1">
    <location>
        <begin position="2"/>
        <end position="95"/>
    </location>
</feature>
<dbReference type="Pfam" id="PF07876">
    <property type="entry name" value="Dabb"/>
    <property type="match status" value="1"/>
</dbReference>
<dbReference type="SUPFAM" id="SSF54909">
    <property type="entry name" value="Dimeric alpha+beta barrel"/>
    <property type="match status" value="1"/>
</dbReference>
<evidence type="ECO:0000259" key="1">
    <source>
        <dbReference type="PROSITE" id="PS51502"/>
    </source>
</evidence>
<accession>A0ABU4BR54</accession>
<protein>
    <submittedName>
        <fullName evidence="2">Dabb family protein</fullName>
    </submittedName>
</protein>
<dbReference type="SMART" id="SM00886">
    <property type="entry name" value="Dabb"/>
    <property type="match status" value="1"/>
</dbReference>
<dbReference type="Proteomes" id="UP001185927">
    <property type="component" value="Unassembled WGS sequence"/>
</dbReference>
<dbReference type="RefSeq" id="WP_045064484.1">
    <property type="nucleotide sequence ID" value="NZ_JACLZG010000029.1"/>
</dbReference>
<name>A0ABU4BR54_RHOGO</name>
<evidence type="ECO:0000313" key="3">
    <source>
        <dbReference type="Proteomes" id="UP001185927"/>
    </source>
</evidence>
<comment type="caution">
    <text evidence="2">The sequence shown here is derived from an EMBL/GenBank/DDBJ whole genome shotgun (WGS) entry which is preliminary data.</text>
</comment>
<dbReference type="InterPro" id="IPR011008">
    <property type="entry name" value="Dimeric_a/b-barrel"/>
</dbReference>
<organism evidence="2 3">
    <name type="scientific">Rhodococcus globerulus</name>
    <dbReference type="NCBI Taxonomy" id="33008"/>
    <lineage>
        <taxon>Bacteria</taxon>
        <taxon>Bacillati</taxon>
        <taxon>Actinomycetota</taxon>
        <taxon>Actinomycetes</taxon>
        <taxon>Mycobacteriales</taxon>
        <taxon>Nocardiaceae</taxon>
        <taxon>Rhodococcus</taxon>
    </lineage>
</organism>
<dbReference type="EMBL" id="JAWLKB010000003">
    <property type="protein sequence ID" value="MDV6266705.1"/>
    <property type="molecule type" value="Genomic_DNA"/>
</dbReference>
<sequence length="101" mass="11092">MFRHVGLLTFNDEATTNNRDGIAEALRALPGQIPGLQKAEVSIDAGLTEGNADLMFTMTFDSKASWEAYRTHAAHVAVLTDHIKPVLSSKTFVQIDEDFQS</sequence>
<dbReference type="Gene3D" id="3.30.70.100">
    <property type="match status" value="1"/>
</dbReference>
<dbReference type="PROSITE" id="PS51502">
    <property type="entry name" value="S_R_A_B_BARREL"/>
    <property type="match status" value="1"/>
</dbReference>
<evidence type="ECO:0000313" key="2">
    <source>
        <dbReference type="EMBL" id="MDV6266705.1"/>
    </source>
</evidence>
<gene>
    <name evidence="2" type="ORF">R3Q16_08825</name>
</gene>
<keyword evidence="3" id="KW-1185">Reference proteome</keyword>
<reference evidence="2 3" key="1">
    <citation type="submission" date="2023-10" db="EMBL/GenBank/DDBJ databases">
        <title>Development of a sustainable strategy for remediation of hydrocarbon-contaminated territories based on the waste exchange concept.</title>
        <authorList>
            <person name="Krivoruchko A."/>
        </authorList>
    </citation>
    <scope>NUCLEOTIDE SEQUENCE [LARGE SCALE GENOMIC DNA]</scope>
    <source>
        <strain evidence="2 3">IEGM 1203</strain>
    </source>
</reference>
<dbReference type="InterPro" id="IPR013097">
    <property type="entry name" value="Dabb"/>
</dbReference>